<gene>
    <name evidence="3" type="ORF">JI435_159560</name>
</gene>
<feature type="domain" description="RNase III" evidence="2">
    <location>
        <begin position="7"/>
        <end position="127"/>
    </location>
</feature>
<keyword evidence="4" id="KW-1185">Reference proteome</keyword>
<dbReference type="VEuPathDB" id="FungiDB:JI435_159560"/>
<feature type="region of interest" description="Disordered" evidence="1">
    <location>
        <begin position="246"/>
        <end position="302"/>
    </location>
</feature>
<dbReference type="GO" id="GO:0004525">
    <property type="term" value="F:ribonuclease III activity"/>
    <property type="evidence" value="ECO:0007669"/>
    <property type="project" value="InterPro"/>
</dbReference>
<evidence type="ECO:0000259" key="2">
    <source>
        <dbReference type="PROSITE" id="PS50142"/>
    </source>
</evidence>
<sequence>MASSASAQAVENIIAYKFQSKHDFLPKALTAAGAVEEDWDGNRKLALFGSALSEFLLHYLAFEAGITRAYASDFKSKVSSNEQRAFVARQTGISRHIRFNEREGAQSPSVLAKAVNAIIGVVFLDCGGDINVVLRTMRHLGLFTCAGQSIDPTLLSLDEFSESIDVASLARSLFRADGGRYSPSITSSNDQNTSMSSSITLPRTTGLLPGFENGAGPSSNPDDYSYLTGELNVDSIEDRSPNNNLQIVRPVANGGDDASWCDTNSTARRPQKPPEKQSRVHWDESGQRKKRRECSTRARVDGSGSHLDEEVRKCQVFGVRPPQDTFLTLDVQEKVQELGKEKTEVLTKILVHIASPCLIGGLQEILESCRTQKRCPALETTSPLSTAKRFHLIAVLGQEISHSQFLRRYHVLRLFMDCGGLETSVCEVIMTPANFAGPSNKRGNPVNRSVADVTTKMMAEIFPEIIYQTSEYRAKYRWITDVRRLGKRLHLLETKFGQGVLGLILDQGIAGTDTGITDAMIMLPTDAEYARFLEILDRSQGNLLRAFSAAVLPVVQALTIGTPPERGRFKMEDITTNAIAKYPKGSLDFLDLISEMS</sequence>
<dbReference type="InterPro" id="IPR036389">
    <property type="entry name" value="RNase_III_sf"/>
</dbReference>
<dbReference type="OrthoDB" id="67027at2759"/>
<dbReference type="PROSITE" id="PS50142">
    <property type="entry name" value="RNASE_3_2"/>
    <property type="match status" value="1"/>
</dbReference>
<evidence type="ECO:0000313" key="3">
    <source>
        <dbReference type="EMBL" id="QRC95805.1"/>
    </source>
</evidence>
<feature type="region of interest" description="Disordered" evidence="1">
    <location>
        <begin position="205"/>
        <end position="227"/>
    </location>
</feature>
<dbReference type="SUPFAM" id="SSF69065">
    <property type="entry name" value="RNase III domain-like"/>
    <property type="match status" value="1"/>
</dbReference>
<feature type="compositionally biased region" description="Basic and acidic residues" evidence="1">
    <location>
        <begin position="272"/>
        <end position="302"/>
    </location>
</feature>
<protein>
    <recommendedName>
        <fullName evidence="2">RNase III domain-containing protein</fullName>
    </recommendedName>
</protein>
<dbReference type="InterPro" id="IPR000999">
    <property type="entry name" value="RNase_III_dom"/>
</dbReference>
<organism evidence="3 4">
    <name type="scientific">Phaeosphaeria nodorum (strain SN15 / ATCC MYA-4574 / FGSC 10173)</name>
    <name type="common">Glume blotch fungus</name>
    <name type="synonym">Parastagonospora nodorum</name>
    <dbReference type="NCBI Taxonomy" id="321614"/>
    <lineage>
        <taxon>Eukaryota</taxon>
        <taxon>Fungi</taxon>
        <taxon>Dikarya</taxon>
        <taxon>Ascomycota</taxon>
        <taxon>Pezizomycotina</taxon>
        <taxon>Dothideomycetes</taxon>
        <taxon>Pleosporomycetidae</taxon>
        <taxon>Pleosporales</taxon>
        <taxon>Pleosporineae</taxon>
        <taxon>Phaeosphaeriaceae</taxon>
        <taxon>Parastagonospora</taxon>
    </lineage>
</organism>
<evidence type="ECO:0000256" key="1">
    <source>
        <dbReference type="SAM" id="MobiDB-lite"/>
    </source>
</evidence>
<dbReference type="AlphaFoldDB" id="A0A7U2HXS1"/>
<dbReference type="CDD" id="cd00593">
    <property type="entry name" value="RIBOc"/>
    <property type="match status" value="1"/>
</dbReference>
<proteinExistence type="predicted"/>
<accession>A0A7U2HXS1</accession>
<dbReference type="GO" id="GO:0006396">
    <property type="term" value="P:RNA processing"/>
    <property type="evidence" value="ECO:0007669"/>
    <property type="project" value="InterPro"/>
</dbReference>
<dbReference type="Gene3D" id="1.10.1520.10">
    <property type="entry name" value="Ribonuclease III domain"/>
    <property type="match status" value="1"/>
</dbReference>
<name>A0A7U2HXS1_PHANO</name>
<evidence type="ECO:0000313" key="4">
    <source>
        <dbReference type="Proteomes" id="UP000663193"/>
    </source>
</evidence>
<dbReference type="EMBL" id="CP069027">
    <property type="protein sequence ID" value="QRC95805.1"/>
    <property type="molecule type" value="Genomic_DNA"/>
</dbReference>
<reference evidence="4" key="1">
    <citation type="journal article" date="2021" name="BMC Genomics">
        <title>Chromosome-level genome assembly and manually-curated proteome of model necrotroph Parastagonospora nodorum Sn15 reveals a genome-wide trove of candidate effector homologs, and redundancy of virulence-related functions within an accessory chromosome.</title>
        <authorList>
            <person name="Bertazzoni S."/>
            <person name="Jones D.A.B."/>
            <person name="Phan H.T."/>
            <person name="Tan K.-C."/>
            <person name="Hane J.K."/>
        </authorList>
    </citation>
    <scope>NUCLEOTIDE SEQUENCE [LARGE SCALE GENOMIC DNA]</scope>
    <source>
        <strain evidence="4">SN15 / ATCC MYA-4574 / FGSC 10173)</strain>
    </source>
</reference>
<dbReference type="Proteomes" id="UP000663193">
    <property type="component" value="Chromosome 5"/>
</dbReference>